<organism evidence="1 2">
    <name type="scientific">Datura stramonium</name>
    <name type="common">Jimsonweed</name>
    <name type="synonym">Common thornapple</name>
    <dbReference type="NCBI Taxonomy" id="4076"/>
    <lineage>
        <taxon>Eukaryota</taxon>
        <taxon>Viridiplantae</taxon>
        <taxon>Streptophyta</taxon>
        <taxon>Embryophyta</taxon>
        <taxon>Tracheophyta</taxon>
        <taxon>Spermatophyta</taxon>
        <taxon>Magnoliopsida</taxon>
        <taxon>eudicotyledons</taxon>
        <taxon>Gunneridae</taxon>
        <taxon>Pentapetalae</taxon>
        <taxon>asterids</taxon>
        <taxon>lamiids</taxon>
        <taxon>Solanales</taxon>
        <taxon>Solanaceae</taxon>
        <taxon>Solanoideae</taxon>
        <taxon>Datureae</taxon>
        <taxon>Datura</taxon>
    </lineage>
</organism>
<protein>
    <submittedName>
        <fullName evidence="1">Uncharacterized protein</fullName>
    </submittedName>
</protein>
<reference evidence="1 2" key="1">
    <citation type="journal article" date="2021" name="BMC Genomics">
        <title>Datura genome reveals duplications of psychoactive alkaloid biosynthetic genes and high mutation rate following tissue culture.</title>
        <authorList>
            <person name="Rajewski A."/>
            <person name="Carter-House D."/>
            <person name="Stajich J."/>
            <person name="Litt A."/>
        </authorList>
    </citation>
    <scope>NUCLEOTIDE SEQUENCE [LARGE SCALE GENOMIC DNA]</scope>
    <source>
        <strain evidence="1">AR-01</strain>
    </source>
</reference>
<name>A0ABS8RWX9_DATST</name>
<comment type="caution">
    <text evidence="1">The sequence shown here is derived from an EMBL/GenBank/DDBJ whole genome shotgun (WGS) entry which is preliminary data.</text>
</comment>
<sequence>MSWNLLEISFDDIINPLENQVAHCISTRKSQPCTADKRLELAILSLCSIAIAKPCNIDILRRGGIKLLIPRFTTLPGYSGVFENPTRVRHLVLPCGWWTHINFQLVSEQ</sequence>
<keyword evidence="2" id="KW-1185">Reference proteome</keyword>
<evidence type="ECO:0000313" key="2">
    <source>
        <dbReference type="Proteomes" id="UP000823775"/>
    </source>
</evidence>
<dbReference type="EMBL" id="JACEIK010000158">
    <property type="protein sequence ID" value="MCD7451266.1"/>
    <property type="molecule type" value="Genomic_DNA"/>
</dbReference>
<accession>A0ABS8RWX9</accession>
<proteinExistence type="predicted"/>
<dbReference type="Proteomes" id="UP000823775">
    <property type="component" value="Unassembled WGS sequence"/>
</dbReference>
<feature type="non-terminal residue" evidence="1">
    <location>
        <position position="109"/>
    </location>
</feature>
<evidence type="ECO:0000313" key="1">
    <source>
        <dbReference type="EMBL" id="MCD7451266.1"/>
    </source>
</evidence>
<gene>
    <name evidence="1" type="ORF">HAX54_010481</name>
</gene>